<feature type="compositionally biased region" description="Basic and acidic residues" evidence="1">
    <location>
        <begin position="114"/>
        <end position="148"/>
    </location>
</feature>
<feature type="compositionally biased region" description="Polar residues" evidence="1">
    <location>
        <begin position="152"/>
        <end position="161"/>
    </location>
</feature>
<dbReference type="SUPFAM" id="SSF49265">
    <property type="entry name" value="Fibronectin type III"/>
    <property type="match status" value="1"/>
</dbReference>
<feature type="signal peptide" evidence="2">
    <location>
        <begin position="1"/>
        <end position="17"/>
    </location>
</feature>
<proteinExistence type="predicted"/>
<dbReference type="InterPro" id="IPR036116">
    <property type="entry name" value="FN3_sf"/>
</dbReference>
<feature type="region of interest" description="Disordered" evidence="1">
    <location>
        <begin position="107"/>
        <end position="186"/>
    </location>
</feature>
<feature type="compositionally biased region" description="Basic and acidic residues" evidence="1">
    <location>
        <begin position="162"/>
        <end position="186"/>
    </location>
</feature>
<feature type="chain" id="PRO_5007051010" description="Fibronectin type-III domain-containing protein" evidence="2">
    <location>
        <begin position="18"/>
        <end position="186"/>
    </location>
</feature>
<dbReference type="Gene3D" id="2.60.40.10">
    <property type="entry name" value="Immunoglobulins"/>
    <property type="match status" value="1"/>
</dbReference>
<dbReference type="AlphaFoldDB" id="A0A0X3PAU7"/>
<evidence type="ECO:0000313" key="3">
    <source>
        <dbReference type="EMBL" id="JAP45212.1"/>
    </source>
</evidence>
<evidence type="ECO:0008006" key="4">
    <source>
        <dbReference type="Google" id="ProtNLM"/>
    </source>
</evidence>
<accession>A0A0X3PAU7</accession>
<evidence type="ECO:0000256" key="1">
    <source>
        <dbReference type="SAM" id="MobiDB-lite"/>
    </source>
</evidence>
<dbReference type="InterPro" id="IPR013783">
    <property type="entry name" value="Ig-like_fold"/>
</dbReference>
<dbReference type="EMBL" id="GEEE01018013">
    <property type="protein sequence ID" value="JAP45212.1"/>
    <property type="molecule type" value="Transcribed_RNA"/>
</dbReference>
<evidence type="ECO:0000256" key="2">
    <source>
        <dbReference type="SAM" id="SignalP"/>
    </source>
</evidence>
<reference evidence="3" key="1">
    <citation type="submission" date="2016-01" db="EMBL/GenBank/DDBJ databases">
        <title>Reference transcriptome for the parasite Schistocephalus solidus: insights into the molecular evolution of parasitism.</title>
        <authorList>
            <person name="Hebert F.O."/>
            <person name="Grambauer S."/>
            <person name="Barber I."/>
            <person name="Landry C.R."/>
            <person name="Aubin-Horth N."/>
        </authorList>
    </citation>
    <scope>NUCLEOTIDE SEQUENCE</scope>
</reference>
<gene>
    <name evidence="3" type="ORF">TR165994</name>
</gene>
<protein>
    <recommendedName>
        <fullName evidence="4">Fibronectin type-III domain-containing protein</fullName>
    </recommendedName>
</protein>
<name>A0A0X3PAU7_SCHSO</name>
<sequence length="186" mass="21396">MMFKLFSLFCISHFVCGSPQDPTRLIDFTAKGVNSTTIFLSWRRPNPCTLKHYYVIYYIGEKIHPRYLFNSTEGYMSNLQSSTNHIFHLYGVYPTEWEVSPPLITNASTLSNDSTERTLKQEDTADDSRGSKITMKYDSREKTLKTEDSSDYSRGSNMITENDSKEETLKTEDSSDDSRSSKIKTE</sequence>
<organism evidence="3">
    <name type="scientific">Schistocephalus solidus</name>
    <name type="common">Tapeworm</name>
    <dbReference type="NCBI Taxonomy" id="70667"/>
    <lineage>
        <taxon>Eukaryota</taxon>
        <taxon>Metazoa</taxon>
        <taxon>Spiralia</taxon>
        <taxon>Lophotrochozoa</taxon>
        <taxon>Platyhelminthes</taxon>
        <taxon>Cestoda</taxon>
        <taxon>Eucestoda</taxon>
        <taxon>Diphyllobothriidea</taxon>
        <taxon>Diphyllobothriidae</taxon>
        <taxon>Schistocephalus</taxon>
    </lineage>
</organism>
<feature type="non-terminal residue" evidence="3">
    <location>
        <position position="186"/>
    </location>
</feature>
<keyword evidence="2" id="KW-0732">Signal</keyword>